<dbReference type="SUPFAM" id="SSF53613">
    <property type="entry name" value="Ribokinase-like"/>
    <property type="match status" value="1"/>
</dbReference>
<keyword evidence="11 12" id="KW-0119">Carbohydrate metabolism</keyword>
<evidence type="ECO:0000256" key="6">
    <source>
        <dbReference type="ARBA" id="ARBA00022741"/>
    </source>
</evidence>
<dbReference type="PRINTS" id="PR00990">
    <property type="entry name" value="RIBOKINASE"/>
</dbReference>
<keyword evidence="15" id="KW-1185">Reference proteome</keyword>
<comment type="subcellular location">
    <subcellularLocation>
        <location evidence="12">Cytoplasm</location>
    </subcellularLocation>
</comment>
<comment type="catalytic activity">
    <reaction evidence="12">
        <text>D-ribose + ATP = D-ribose 5-phosphate + ADP + H(+)</text>
        <dbReference type="Rhea" id="RHEA:13697"/>
        <dbReference type="ChEBI" id="CHEBI:15378"/>
        <dbReference type="ChEBI" id="CHEBI:30616"/>
        <dbReference type="ChEBI" id="CHEBI:47013"/>
        <dbReference type="ChEBI" id="CHEBI:78346"/>
        <dbReference type="ChEBI" id="CHEBI:456216"/>
        <dbReference type="EC" id="2.7.1.15"/>
    </reaction>
</comment>
<organism evidence="14 15">
    <name type="scientific">Nocardioides mangrovi</name>
    <dbReference type="NCBI Taxonomy" id="2874580"/>
    <lineage>
        <taxon>Bacteria</taxon>
        <taxon>Bacillati</taxon>
        <taxon>Actinomycetota</taxon>
        <taxon>Actinomycetes</taxon>
        <taxon>Propionibacteriales</taxon>
        <taxon>Nocardioidaceae</taxon>
        <taxon>Nocardioides</taxon>
    </lineage>
</organism>
<feature type="binding site" evidence="12">
    <location>
        <begin position="254"/>
        <end position="255"/>
    </location>
    <ligand>
        <name>ATP</name>
        <dbReference type="ChEBI" id="CHEBI:30616"/>
    </ligand>
</feature>
<comment type="pathway">
    <text evidence="12">Carbohydrate metabolism; D-ribose degradation; D-ribose 5-phosphate from beta-D-ribopyranose: step 2/2.</text>
</comment>
<comment type="caution">
    <text evidence="12">Lacks conserved residue(s) required for the propagation of feature annotation.</text>
</comment>
<feature type="binding site" evidence="12">
    <location>
        <position position="288"/>
    </location>
    <ligand>
        <name>K(+)</name>
        <dbReference type="ChEBI" id="CHEBI:29103"/>
    </ligand>
</feature>
<feature type="binding site" evidence="12">
    <location>
        <position position="251"/>
    </location>
    <ligand>
        <name>K(+)</name>
        <dbReference type="ChEBI" id="CHEBI:29103"/>
    </ligand>
</feature>
<dbReference type="InterPro" id="IPR002139">
    <property type="entry name" value="Ribo/fructo_kinase"/>
</dbReference>
<comment type="activity regulation">
    <text evidence="12">Activated by a monovalent cation that binds near, but not in, the active site. The most likely occupant of the site in vivo is potassium. Ion binding induces a conformational change that may alter substrate affinity.</text>
</comment>
<dbReference type="Gene3D" id="3.40.1190.20">
    <property type="match status" value="1"/>
</dbReference>
<evidence type="ECO:0000259" key="13">
    <source>
        <dbReference type="Pfam" id="PF00294"/>
    </source>
</evidence>
<feature type="domain" description="Carbohydrate kinase PfkB" evidence="13">
    <location>
        <begin position="14"/>
        <end position="292"/>
    </location>
</feature>
<keyword evidence="10 12" id="KW-0630">Potassium</keyword>
<feature type="binding site" evidence="12">
    <location>
        <position position="285"/>
    </location>
    <ligand>
        <name>K(+)</name>
        <dbReference type="ChEBI" id="CHEBI:29103"/>
    </ligand>
</feature>
<sequence length="294" mass="29342">MDGEVGQPGQVGRAEIVVVGSINVDRRVVVRSLPRAGETVLADSTAQLSGGKGANQAVAAARLGRRTTLVGAVGDDPQGGWLRDRLAEAGVATDHLTTVPGDSGLALVLVDGSGENSIVVAPGANARLTAEHVAAAAPVLAEAAAVLVQCEVPVAAIAEAARLARGLVLLNPAPASPLPDHLWARVDVVVPNRGELAQLTGLGPEVDLVTMARALPCDRVVVTLGGEGALVVDGGLVETVPAPVVEVVDTTGAGDCFCAALADALVGGSTLVEATRRAVAAAALSVQQVGAQPR</sequence>
<evidence type="ECO:0000256" key="7">
    <source>
        <dbReference type="ARBA" id="ARBA00022777"/>
    </source>
</evidence>
<evidence type="ECO:0000256" key="5">
    <source>
        <dbReference type="ARBA" id="ARBA00022723"/>
    </source>
</evidence>
<accession>A0ABS7UGR4</accession>
<keyword evidence="4 12" id="KW-0808">Transferase</keyword>
<name>A0ABS7UGR4_9ACTN</name>
<comment type="cofactor">
    <cofactor evidence="12">
        <name>Mg(2+)</name>
        <dbReference type="ChEBI" id="CHEBI:18420"/>
    </cofactor>
    <text evidence="12">Requires a divalent cation, most likely magnesium in vivo, as an electrophilic catalyst to aid phosphoryl group transfer. It is the chelate of the metal and the nucleotide that is the actual substrate.</text>
</comment>
<evidence type="ECO:0000256" key="11">
    <source>
        <dbReference type="ARBA" id="ARBA00023277"/>
    </source>
</evidence>
<dbReference type="PROSITE" id="PS00584">
    <property type="entry name" value="PFKB_KINASES_2"/>
    <property type="match status" value="1"/>
</dbReference>
<evidence type="ECO:0000256" key="3">
    <source>
        <dbReference type="ARBA" id="ARBA00016943"/>
    </source>
</evidence>
<dbReference type="CDD" id="cd01174">
    <property type="entry name" value="ribokinase"/>
    <property type="match status" value="1"/>
</dbReference>
<feature type="binding site" evidence="12">
    <location>
        <begin position="23"/>
        <end position="25"/>
    </location>
    <ligand>
        <name>substrate</name>
    </ligand>
</feature>
<proteinExistence type="inferred from homology"/>
<evidence type="ECO:0000256" key="4">
    <source>
        <dbReference type="ARBA" id="ARBA00022679"/>
    </source>
</evidence>
<comment type="function">
    <text evidence="12">Catalyzes the phosphorylation of ribose at O-5 in a reaction requiring ATP and magnesium. The resulting D-ribose-5-phosphate can then be used either for sythesis of nucleotides, histidine, and tryptophan, or as a component of the pentose phosphate pathway.</text>
</comment>
<dbReference type="EMBL" id="JAIQZJ010000010">
    <property type="protein sequence ID" value="MBZ5739813.1"/>
    <property type="molecule type" value="Genomic_DNA"/>
</dbReference>
<dbReference type="InterPro" id="IPR029056">
    <property type="entry name" value="Ribokinase-like"/>
</dbReference>
<dbReference type="PANTHER" id="PTHR10584:SF166">
    <property type="entry name" value="RIBOKINASE"/>
    <property type="match status" value="1"/>
</dbReference>
<keyword evidence="7 12" id="KW-0418">Kinase</keyword>
<protein>
    <recommendedName>
        <fullName evidence="3 12">Ribokinase</fullName>
        <shortName evidence="12">RK</shortName>
        <ecNumber evidence="2 12">2.7.1.15</ecNumber>
    </recommendedName>
</protein>
<keyword evidence="9 12" id="KW-0460">Magnesium</keyword>
<feature type="binding site" evidence="12">
    <location>
        <position position="249"/>
    </location>
    <ligand>
        <name>K(+)</name>
        <dbReference type="ChEBI" id="CHEBI:29103"/>
    </ligand>
</feature>
<feature type="binding site" evidence="12">
    <location>
        <position position="192"/>
    </location>
    <ligand>
        <name>ATP</name>
        <dbReference type="ChEBI" id="CHEBI:30616"/>
    </ligand>
</feature>
<evidence type="ECO:0000256" key="9">
    <source>
        <dbReference type="ARBA" id="ARBA00022842"/>
    </source>
</evidence>
<feature type="binding site" evidence="12">
    <location>
        <position position="151"/>
    </location>
    <ligand>
        <name>substrate</name>
    </ligand>
</feature>
<dbReference type="RefSeq" id="WP_224124176.1">
    <property type="nucleotide sequence ID" value="NZ_JAIQZJ010000010.1"/>
</dbReference>
<feature type="binding site" evidence="12">
    <location>
        <position position="290"/>
    </location>
    <ligand>
        <name>K(+)</name>
        <dbReference type="ChEBI" id="CHEBI:29103"/>
    </ligand>
</feature>
<dbReference type="InterPro" id="IPR011611">
    <property type="entry name" value="PfkB_dom"/>
</dbReference>
<dbReference type="PANTHER" id="PTHR10584">
    <property type="entry name" value="SUGAR KINASE"/>
    <property type="match status" value="1"/>
</dbReference>
<comment type="similarity">
    <text evidence="12">Belongs to the carbohydrate kinase PfkB family. Ribokinase subfamily.</text>
</comment>
<gene>
    <name evidence="12" type="primary">rbsK</name>
    <name evidence="14" type="ORF">K8U61_16685</name>
</gene>
<comment type="subunit">
    <text evidence="12">Homodimer.</text>
</comment>
<dbReference type="HAMAP" id="MF_01987">
    <property type="entry name" value="Ribokinase"/>
    <property type="match status" value="1"/>
</dbReference>
<reference evidence="14 15" key="1">
    <citation type="submission" date="2021-09" db="EMBL/GenBank/DDBJ databases">
        <title>Whole genome sequence of Nocardioides sp. GBK3QG-3.</title>
        <authorList>
            <person name="Tuo L."/>
        </authorList>
    </citation>
    <scope>NUCLEOTIDE SEQUENCE [LARGE SCALE GENOMIC DNA]</scope>
    <source>
        <strain evidence="14 15">GBK3QG-3</strain>
    </source>
</reference>
<dbReference type="InterPro" id="IPR011877">
    <property type="entry name" value="Ribokinase"/>
</dbReference>
<dbReference type="EC" id="2.7.1.15" evidence="2 12"/>
<evidence type="ECO:0000256" key="12">
    <source>
        <dbReference type="HAMAP-Rule" id="MF_01987"/>
    </source>
</evidence>
<feature type="active site" description="Proton acceptor" evidence="12">
    <location>
        <position position="255"/>
    </location>
</feature>
<dbReference type="InterPro" id="IPR002173">
    <property type="entry name" value="Carboh/pur_kinase_PfkB_CS"/>
</dbReference>
<comment type="caution">
    <text evidence="14">The sequence shown here is derived from an EMBL/GenBank/DDBJ whole genome shotgun (WGS) entry which is preliminary data.</text>
</comment>
<evidence type="ECO:0000256" key="10">
    <source>
        <dbReference type="ARBA" id="ARBA00022958"/>
    </source>
</evidence>
<dbReference type="Pfam" id="PF00294">
    <property type="entry name" value="PfkB"/>
    <property type="match status" value="1"/>
</dbReference>
<feature type="binding site" evidence="12">
    <location>
        <position position="255"/>
    </location>
    <ligand>
        <name>substrate</name>
    </ligand>
</feature>
<evidence type="ECO:0000256" key="8">
    <source>
        <dbReference type="ARBA" id="ARBA00022840"/>
    </source>
</evidence>
<keyword evidence="8 12" id="KW-0067">ATP-binding</keyword>
<evidence type="ECO:0000256" key="1">
    <source>
        <dbReference type="ARBA" id="ARBA00005380"/>
    </source>
</evidence>
<feature type="binding site" evidence="12">
    <location>
        <begin position="51"/>
        <end position="55"/>
    </location>
    <ligand>
        <name>substrate</name>
    </ligand>
</feature>
<comment type="similarity">
    <text evidence="1">Belongs to the carbohydrate kinase pfkB family.</text>
</comment>
<feature type="binding site" evidence="12">
    <location>
        <begin position="223"/>
        <end position="228"/>
    </location>
    <ligand>
        <name>ATP</name>
        <dbReference type="ChEBI" id="CHEBI:30616"/>
    </ligand>
</feature>
<keyword evidence="6 12" id="KW-0547">Nucleotide-binding</keyword>
<keyword evidence="5 12" id="KW-0479">Metal-binding</keyword>
<evidence type="ECO:0000256" key="2">
    <source>
        <dbReference type="ARBA" id="ARBA00012035"/>
    </source>
</evidence>
<evidence type="ECO:0000313" key="14">
    <source>
        <dbReference type="EMBL" id="MBZ5739813.1"/>
    </source>
</evidence>
<evidence type="ECO:0000313" key="15">
    <source>
        <dbReference type="Proteomes" id="UP000780875"/>
    </source>
</evidence>
<keyword evidence="12" id="KW-0963">Cytoplasm</keyword>
<dbReference type="Proteomes" id="UP000780875">
    <property type="component" value="Unassembled WGS sequence"/>
</dbReference>